<dbReference type="STRING" id="984485.A0A1E4RTG5"/>
<dbReference type="Gene3D" id="3.30.300.20">
    <property type="match status" value="1"/>
</dbReference>
<dbReference type="InterPro" id="IPR052924">
    <property type="entry name" value="OsmC/Ohr_hydroprdx_reductase"/>
</dbReference>
<proteinExistence type="predicted"/>
<protein>
    <recommendedName>
        <fullName evidence="3">OsmC-like protein</fullName>
    </recommendedName>
</protein>
<dbReference type="OrthoDB" id="3906254at2759"/>
<gene>
    <name evidence="1" type="ORF">HYPBUDRAFT_165084</name>
</gene>
<sequence length="177" mass="19671">MLRSILKLQLNKVLIRNFSSTTVKSSLSLSLRGNSNGYIQKLETLGGGKAHVIQNDLFEELGGTDLHPDPIHHLFSSVSGCQNITAKKVSEDLGIKIGKADIQTDSSLSLVLKDPKKYPGFKIDTLKVVYEVETNATDEQFDQLRELTEELCPIAQVFINSKGLQFDSIWVKKPLLE</sequence>
<evidence type="ECO:0000313" key="1">
    <source>
        <dbReference type="EMBL" id="ODV70569.1"/>
    </source>
</evidence>
<dbReference type="InterPro" id="IPR036102">
    <property type="entry name" value="OsmC/Ohrsf"/>
</dbReference>
<dbReference type="PANTHER" id="PTHR35368">
    <property type="entry name" value="HYDROPEROXIDE REDUCTASE"/>
    <property type="match status" value="1"/>
</dbReference>
<name>A0A1E4RTG5_9ASCO</name>
<dbReference type="Proteomes" id="UP000095085">
    <property type="component" value="Unassembled WGS sequence"/>
</dbReference>
<evidence type="ECO:0008006" key="3">
    <source>
        <dbReference type="Google" id="ProtNLM"/>
    </source>
</evidence>
<keyword evidence="2" id="KW-1185">Reference proteome</keyword>
<dbReference type="Pfam" id="PF02566">
    <property type="entry name" value="OsmC"/>
    <property type="match status" value="1"/>
</dbReference>
<dbReference type="InterPro" id="IPR015946">
    <property type="entry name" value="KH_dom-like_a/b"/>
</dbReference>
<dbReference type="AlphaFoldDB" id="A0A1E4RTG5"/>
<dbReference type="PANTHER" id="PTHR35368:SF1">
    <property type="entry name" value="HYDROPEROXIDE REDUCTASE"/>
    <property type="match status" value="1"/>
</dbReference>
<dbReference type="EMBL" id="KV454538">
    <property type="protein sequence ID" value="ODV70569.1"/>
    <property type="molecule type" value="Genomic_DNA"/>
</dbReference>
<reference evidence="2" key="1">
    <citation type="submission" date="2016-05" db="EMBL/GenBank/DDBJ databases">
        <title>Comparative genomics of biotechnologically important yeasts.</title>
        <authorList>
            <consortium name="DOE Joint Genome Institute"/>
            <person name="Riley R."/>
            <person name="Haridas S."/>
            <person name="Wolfe K.H."/>
            <person name="Lopes M.R."/>
            <person name="Hittinger C.T."/>
            <person name="Goker M."/>
            <person name="Salamov A."/>
            <person name="Wisecaver J."/>
            <person name="Long T.M."/>
            <person name="Aerts A.L."/>
            <person name="Barry K."/>
            <person name="Choi C."/>
            <person name="Clum A."/>
            <person name="Coughlan A.Y."/>
            <person name="Deshpande S."/>
            <person name="Douglass A.P."/>
            <person name="Hanson S.J."/>
            <person name="Klenk H.-P."/>
            <person name="Labutti K."/>
            <person name="Lapidus A."/>
            <person name="Lindquist E."/>
            <person name="Lipzen A."/>
            <person name="Meier-Kolthoff J.P."/>
            <person name="Ohm R.A."/>
            <person name="Otillar R.P."/>
            <person name="Pangilinan J."/>
            <person name="Peng Y."/>
            <person name="Rokas A."/>
            <person name="Rosa C.A."/>
            <person name="Scheuner C."/>
            <person name="Sibirny A.A."/>
            <person name="Slot J.C."/>
            <person name="Stielow J.B."/>
            <person name="Sun H."/>
            <person name="Kurtzman C.P."/>
            <person name="Blackwell M."/>
            <person name="Grigoriev I.V."/>
            <person name="Jeffries T.W."/>
        </authorList>
    </citation>
    <scope>NUCLEOTIDE SEQUENCE [LARGE SCALE GENOMIC DNA]</scope>
    <source>
        <strain evidence="2">NRRL Y-1933</strain>
    </source>
</reference>
<dbReference type="SUPFAM" id="SSF82784">
    <property type="entry name" value="OsmC-like"/>
    <property type="match status" value="1"/>
</dbReference>
<accession>A0A1E4RTG5</accession>
<dbReference type="GeneID" id="30997237"/>
<dbReference type="InterPro" id="IPR003718">
    <property type="entry name" value="OsmC/Ohr_fam"/>
</dbReference>
<dbReference type="RefSeq" id="XP_020079636.1">
    <property type="nucleotide sequence ID" value="XM_020222688.1"/>
</dbReference>
<evidence type="ECO:0000313" key="2">
    <source>
        <dbReference type="Proteomes" id="UP000095085"/>
    </source>
</evidence>
<organism evidence="1 2">
    <name type="scientific">Hyphopichia burtonii NRRL Y-1933</name>
    <dbReference type="NCBI Taxonomy" id="984485"/>
    <lineage>
        <taxon>Eukaryota</taxon>
        <taxon>Fungi</taxon>
        <taxon>Dikarya</taxon>
        <taxon>Ascomycota</taxon>
        <taxon>Saccharomycotina</taxon>
        <taxon>Pichiomycetes</taxon>
        <taxon>Debaryomycetaceae</taxon>
        <taxon>Hyphopichia</taxon>
    </lineage>
</organism>